<name>A0A8H3FWV9_9LECA</name>
<accession>A0A8H3FWV9</accession>
<sequence length="106" mass="11913">MNEQGAQGSNNPQQPESNTPDSEELDPYKPDTRADVASRPLATGATRPRKYGDGKKLRKKNAQGILQYNVSIESARYDSAQHSWMYTLKDWQNERIAGETKETELG</sequence>
<dbReference type="AlphaFoldDB" id="A0A8H3FWV9"/>
<comment type="caution">
    <text evidence="2">The sequence shown here is derived from an EMBL/GenBank/DDBJ whole genome shotgun (WGS) entry which is preliminary data.</text>
</comment>
<proteinExistence type="predicted"/>
<organism evidence="2 3">
    <name type="scientific">Imshaugia aleurites</name>
    <dbReference type="NCBI Taxonomy" id="172621"/>
    <lineage>
        <taxon>Eukaryota</taxon>
        <taxon>Fungi</taxon>
        <taxon>Dikarya</taxon>
        <taxon>Ascomycota</taxon>
        <taxon>Pezizomycotina</taxon>
        <taxon>Lecanoromycetes</taxon>
        <taxon>OSLEUM clade</taxon>
        <taxon>Lecanoromycetidae</taxon>
        <taxon>Lecanorales</taxon>
        <taxon>Lecanorineae</taxon>
        <taxon>Parmeliaceae</taxon>
        <taxon>Imshaugia</taxon>
    </lineage>
</organism>
<feature type="region of interest" description="Disordered" evidence="1">
    <location>
        <begin position="1"/>
        <end position="58"/>
    </location>
</feature>
<reference evidence="2" key="1">
    <citation type="submission" date="2021-03" db="EMBL/GenBank/DDBJ databases">
        <authorList>
            <person name="Tagirdzhanova G."/>
        </authorList>
    </citation>
    <scope>NUCLEOTIDE SEQUENCE</scope>
</reference>
<dbReference type="OrthoDB" id="10510014at2759"/>
<evidence type="ECO:0000256" key="1">
    <source>
        <dbReference type="SAM" id="MobiDB-lite"/>
    </source>
</evidence>
<feature type="compositionally biased region" description="Polar residues" evidence="1">
    <location>
        <begin position="1"/>
        <end position="20"/>
    </location>
</feature>
<gene>
    <name evidence="2" type="ORF">IMSHALPRED_008842</name>
</gene>
<evidence type="ECO:0000313" key="2">
    <source>
        <dbReference type="EMBL" id="CAF9932284.1"/>
    </source>
</evidence>
<feature type="compositionally biased region" description="Basic and acidic residues" evidence="1">
    <location>
        <begin position="26"/>
        <end position="36"/>
    </location>
</feature>
<protein>
    <submittedName>
        <fullName evidence="2">Uncharacterized protein</fullName>
    </submittedName>
</protein>
<dbReference type="Proteomes" id="UP000664534">
    <property type="component" value="Unassembled WGS sequence"/>
</dbReference>
<keyword evidence="3" id="KW-1185">Reference proteome</keyword>
<evidence type="ECO:0000313" key="3">
    <source>
        <dbReference type="Proteomes" id="UP000664534"/>
    </source>
</evidence>
<dbReference type="EMBL" id="CAJPDT010000065">
    <property type="protein sequence ID" value="CAF9932284.1"/>
    <property type="molecule type" value="Genomic_DNA"/>
</dbReference>